<organism evidence="1">
    <name type="scientific">marine sediment metagenome</name>
    <dbReference type="NCBI Taxonomy" id="412755"/>
    <lineage>
        <taxon>unclassified sequences</taxon>
        <taxon>metagenomes</taxon>
        <taxon>ecological metagenomes</taxon>
    </lineage>
</organism>
<comment type="caution">
    <text evidence="1">The sequence shown here is derived from an EMBL/GenBank/DDBJ whole genome shotgun (WGS) entry which is preliminary data.</text>
</comment>
<dbReference type="EMBL" id="BARV01038936">
    <property type="protein sequence ID" value="GAI52401.1"/>
    <property type="molecule type" value="Genomic_DNA"/>
</dbReference>
<reference evidence="1" key="1">
    <citation type="journal article" date="2014" name="Front. Microbiol.">
        <title>High frequency of phylogenetically diverse reductive dehalogenase-homologous genes in deep subseafloor sedimentary metagenomes.</title>
        <authorList>
            <person name="Kawai M."/>
            <person name="Futagami T."/>
            <person name="Toyoda A."/>
            <person name="Takaki Y."/>
            <person name="Nishi S."/>
            <person name="Hori S."/>
            <person name="Arai W."/>
            <person name="Tsubouchi T."/>
            <person name="Morono Y."/>
            <person name="Uchiyama I."/>
            <person name="Ito T."/>
            <person name="Fujiyama A."/>
            <person name="Inagaki F."/>
            <person name="Takami H."/>
        </authorList>
    </citation>
    <scope>NUCLEOTIDE SEQUENCE</scope>
    <source>
        <strain evidence="1">Expedition CK06-06</strain>
    </source>
</reference>
<protein>
    <recommendedName>
        <fullName evidence="2">Outer membrane protein beta-barrel domain-containing protein</fullName>
    </recommendedName>
</protein>
<accession>X1QC73</accession>
<feature type="non-terminal residue" evidence="1">
    <location>
        <position position="142"/>
    </location>
</feature>
<dbReference type="Gene3D" id="2.40.160.20">
    <property type="match status" value="1"/>
</dbReference>
<dbReference type="AlphaFoldDB" id="X1QC73"/>
<sequence length="142" mass="16495">MKTKTISTLITALFIVVNCYGQIPKKTIMIGGNFEMPIEINKYGTWQLKLTPSFGYFVIDNFALGLNLDTEFFIYRDYKETKLGIGPMMRYYFGQNNWKPFAHISYLPSITFRSDEEQNEFYSHLQLGAGINYLINKMIGIE</sequence>
<proteinExistence type="predicted"/>
<name>X1QC73_9ZZZZ</name>
<evidence type="ECO:0008006" key="2">
    <source>
        <dbReference type="Google" id="ProtNLM"/>
    </source>
</evidence>
<evidence type="ECO:0000313" key="1">
    <source>
        <dbReference type="EMBL" id="GAI52401.1"/>
    </source>
</evidence>
<gene>
    <name evidence="1" type="ORF">S06H3_59826</name>
</gene>